<feature type="domain" description="MucBP" evidence="3">
    <location>
        <begin position="186"/>
        <end position="246"/>
    </location>
</feature>
<gene>
    <name evidence="4" type="ORF">G7082_06180</name>
</gene>
<feature type="domain" description="MucBP" evidence="3">
    <location>
        <begin position="44"/>
        <end position="105"/>
    </location>
</feature>
<evidence type="ECO:0000259" key="3">
    <source>
        <dbReference type="Pfam" id="PF06458"/>
    </source>
</evidence>
<feature type="domain" description="MucBP" evidence="3">
    <location>
        <begin position="117"/>
        <end position="179"/>
    </location>
</feature>
<keyword evidence="5" id="KW-1185">Reference proteome</keyword>
<keyword evidence="2" id="KW-0732">Signal</keyword>
<dbReference type="Gene3D" id="3.10.20.320">
    <property type="entry name" value="Putative peptidoglycan bound protein (lpxtg motif)"/>
    <property type="match status" value="3"/>
</dbReference>
<reference evidence="4 5" key="1">
    <citation type="submission" date="2020-03" db="EMBL/GenBank/DDBJ databases">
        <title>Vagococcus sp. nov., isolated from beetles.</title>
        <authorList>
            <person name="Hyun D.-W."/>
            <person name="Bae J.-W."/>
        </authorList>
    </citation>
    <scope>NUCLEOTIDE SEQUENCE [LARGE SCALE GENOMIC DNA]</scope>
    <source>
        <strain evidence="4 5">HDW17B</strain>
    </source>
</reference>
<sequence length="873" mass="98789">MKKKLLTTLLLSTLVLPSITGVTQVFAETAATDTSVNAEYLVQPVIVKYVDESGVTISDEEKLTGDLGGPYEVKPKTIENYTYKSSDTELKGKYTTEKQIIILTYSKIDVPVEKGSVLVSYVDEKGTTISTDETKTGNVGAAYNVDKKAISGYSFNKVKEGNLVGEFTSEAQHVVLEYKENAKKSNVTVKYIDDKNIEIKKPVTFEGEVGTKAPITKEVISGYEFVSGSLDVKYTEEAQTITHTYKRVGQGPYIADGSYVKITKKGYGIYSNFDWKQKNTSTNLYGETFEARGRYEHSNGSTYYSLFNAKNEWQGYINADATTKTSPQGPYISDGRIVKVTKKGYDSWSNFDWNKKVSNDQLLGKNFKAQGRYEHFNGSTYYSLYDVKGNWYGYINSNAVSDGNQEGNYIADGSYVKVAKKGYGVWSNFDWKRKNSSDNLYGQTLQARGRYEHFNGETYYSLYNVKGEWQGYLNATATISANPQGAYIPDGRFVTVDKMGYDVYSDFNWTIRNSSNVLKGNTFTAKGRYEHINGNTYYSIYDNQDKWQGYIDAKAVSVVKNPEGNYIPDGRYVKVNQPGYNVWSNFDWKFRNKSDELIGKTLQARGRYEHANGSTYFSLYDLNGEWQGYINSEATMDAKAEGNYIPDGDYVKVTKKGVDLYSNFSWNKKGTTDSMVDKYYQARGRYEHANGKTYYSLFDSNNVWQGYLESSAAVKITSPQGPYISDGRYFNVVNKGMDVWGSFKENVINSTDSLYGNTYQIRGRYEHVNGRTYYSLYDNKGKWQGYVDSKAGTVTKAEGSYVSSSKYVIVSVKGYDVYSNFDWKVVTNSTKLLGNTYNAKGYYQHFNGYTYYSLYDGDKWIGYINSNAVTQNK</sequence>
<evidence type="ECO:0000256" key="2">
    <source>
        <dbReference type="SAM" id="SignalP"/>
    </source>
</evidence>
<dbReference type="RefSeq" id="WP_166034279.1">
    <property type="nucleotide sequence ID" value="NZ_CP049887.1"/>
</dbReference>
<dbReference type="KEGG" id="vhy:G7082_06180"/>
<feature type="signal peptide" evidence="2">
    <location>
        <begin position="1"/>
        <end position="27"/>
    </location>
</feature>
<dbReference type="EMBL" id="CP049887">
    <property type="protein sequence ID" value="QIL48131.1"/>
    <property type="molecule type" value="Genomic_DNA"/>
</dbReference>
<dbReference type="InterPro" id="IPR009459">
    <property type="entry name" value="MucBP_dom"/>
</dbReference>
<name>A0A6G8ASS9_9ENTE</name>
<organism evidence="4 5">
    <name type="scientific">Vagococcus hydrophili</name>
    <dbReference type="NCBI Taxonomy" id="2714947"/>
    <lineage>
        <taxon>Bacteria</taxon>
        <taxon>Bacillati</taxon>
        <taxon>Bacillota</taxon>
        <taxon>Bacilli</taxon>
        <taxon>Lactobacillales</taxon>
        <taxon>Enterococcaceae</taxon>
        <taxon>Vagococcus</taxon>
    </lineage>
</organism>
<keyword evidence="1" id="KW-0677">Repeat</keyword>
<accession>A0A6G8ASS9</accession>
<dbReference type="AlphaFoldDB" id="A0A6G8ASS9"/>
<dbReference type="Pfam" id="PF06458">
    <property type="entry name" value="MucBP"/>
    <property type="match status" value="3"/>
</dbReference>
<proteinExistence type="predicted"/>
<protein>
    <submittedName>
        <fullName evidence="4">MucBP domain-containing protein</fullName>
    </submittedName>
</protein>
<evidence type="ECO:0000256" key="1">
    <source>
        <dbReference type="ARBA" id="ARBA00022737"/>
    </source>
</evidence>
<evidence type="ECO:0000313" key="5">
    <source>
        <dbReference type="Proteomes" id="UP000501747"/>
    </source>
</evidence>
<evidence type="ECO:0000313" key="4">
    <source>
        <dbReference type="EMBL" id="QIL48131.1"/>
    </source>
</evidence>
<dbReference type="Proteomes" id="UP000501747">
    <property type="component" value="Chromosome"/>
</dbReference>
<feature type="chain" id="PRO_5026049199" evidence="2">
    <location>
        <begin position="28"/>
        <end position="873"/>
    </location>
</feature>